<gene>
    <name evidence="2" type="primary">Bm7932</name>
    <name evidence="2" type="ORF">BM_Bm7932</name>
</gene>
<dbReference type="EMBL" id="LN855127">
    <property type="protein sequence ID" value="CDQ06376.1"/>
    <property type="molecule type" value="Genomic_DNA"/>
</dbReference>
<protein>
    <submittedName>
        <fullName evidence="2">Bm7932</fullName>
    </submittedName>
</protein>
<dbReference type="AlphaFoldDB" id="A0A1I9G8J7"/>
<reference evidence="2" key="1">
    <citation type="journal article" date="2007" name="Science">
        <title>Draft genome of the filarial nematode parasite Brugia malayi.</title>
        <authorList>
            <person name="Ghedin E."/>
            <person name="Wang S."/>
            <person name="Spiro D."/>
            <person name="Caler E."/>
            <person name="Zhao Q."/>
            <person name="Crabtree J."/>
            <person name="Allen J.E."/>
            <person name="Delcher A.L."/>
            <person name="Guiliano D.B."/>
            <person name="Miranda-Saavedra D."/>
            <person name="Angiuoli S.V."/>
            <person name="Creasy T."/>
            <person name="Amedeo P."/>
            <person name="Haas B."/>
            <person name="El-Sayed N.M."/>
            <person name="Wortman J.R."/>
            <person name="Feldblyum T."/>
            <person name="Tallon L."/>
            <person name="Schatz M."/>
            <person name="Shumway M."/>
            <person name="Koo H."/>
            <person name="Salzberg S.L."/>
            <person name="Schobel S."/>
            <person name="Pertea M."/>
            <person name="Pop M."/>
            <person name="White O."/>
            <person name="Barton G.J."/>
            <person name="Carlow C.K."/>
            <person name="Crawford M.J."/>
            <person name="Daub J."/>
            <person name="Dimmic M.W."/>
            <person name="Estes C.F."/>
            <person name="Foster J.M."/>
            <person name="Ganatra M."/>
            <person name="Gregory W.F."/>
            <person name="Johnson N.M."/>
            <person name="Jin J."/>
            <person name="Komuniecki R."/>
            <person name="Korf I."/>
            <person name="Kumar S."/>
            <person name="Laney S."/>
            <person name="Li B.W."/>
            <person name="Li W."/>
            <person name="Lindblom T.H."/>
            <person name="Lustigman S."/>
            <person name="Ma D."/>
            <person name="Maina C.V."/>
            <person name="Martin D.M."/>
            <person name="McCarter J.P."/>
            <person name="McReynolds L."/>
            <person name="Mitreva M."/>
            <person name="Nutman T.B."/>
            <person name="Parkinson J."/>
            <person name="Peregrin-Alvarez J.M."/>
            <person name="Poole C."/>
            <person name="Ren Q."/>
            <person name="Saunders L."/>
            <person name="Sluder A.E."/>
            <person name="Smith K."/>
            <person name="Stanke M."/>
            <person name="Unnasch T.R."/>
            <person name="Ware J."/>
            <person name="Wei A.D."/>
            <person name="Weil G."/>
            <person name="Williams D.J."/>
            <person name="Zhang Y."/>
            <person name="Williams S.A."/>
            <person name="Fraser-Liggett C."/>
            <person name="Slatko B."/>
            <person name="Blaxter M.L."/>
            <person name="Scott A.L."/>
        </authorList>
    </citation>
    <scope>NUCLEOTIDE SEQUENCE</scope>
    <source>
        <strain evidence="2">FR3</strain>
    </source>
</reference>
<evidence type="ECO:0000256" key="1">
    <source>
        <dbReference type="SAM" id="MobiDB-lite"/>
    </source>
</evidence>
<feature type="region of interest" description="Disordered" evidence="1">
    <location>
        <begin position="46"/>
        <end position="75"/>
    </location>
</feature>
<organism evidence="2">
    <name type="scientific">Brugia malayi</name>
    <name type="common">Filarial nematode worm</name>
    <dbReference type="NCBI Taxonomy" id="6279"/>
    <lineage>
        <taxon>Eukaryota</taxon>
        <taxon>Metazoa</taxon>
        <taxon>Ecdysozoa</taxon>
        <taxon>Nematoda</taxon>
        <taxon>Chromadorea</taxon>
        <taxon>Rhabditida</taxon>
        <taxon>Spirurina</taxon>
        <taxon>Spiruromorpha</taxon>
        <taxon>Filarioidea</taxon>
        <taxon>Onchocercidae</taxon>
        <taxon>Brugia</taxon>
    </lineage>
</organism>
<accession>A0A1I9G8J7</accession>
<feature type="compositionally biased region" description="Basic and acidic residues" evidence="1">
    <location>
        <begin position="48"/>
        <end position="58"/>
    </location>
</feature>
<evidence type="ECO:0000313" key="2">
    <source>
        <dbReference type="EMBL" id="CDQ06376.1"/>
    </source>
</evidence>
<sequence>MAKAQKTIQACGPPQLQTRIMGSQEDLMDLAVGLAGTAAGRWAQQLGRHSEGPEEGRRCSRARHHCDPPDTDSGSLMQSSARAACVLTTDLYLQSSSLGFDGTSSWKHEAQNHAGTVLSSVDLWIPGFCRSEVGALCLSTQAVISSSLEIPISGVVGPTVQSGMVTRARAQSCGSGLVTYCLQGPRKSSMVYLGGLRKEAITSHSMGSHQDWLLCLSLWTGRIVPHSGGADPRTSP</sequence>
<proteinExistence type="predicted"/>
<reference evidence="2" key="2">
    <citation type="submission" date="2012-12" db="EMBL/GenBank/DDBJ databases">
        <authorList>
            <consortium name="WormBase Consortium"/>
            <person name="Ghedin E."/>
            <person name="Paulini M."/>
        </authorList>
    </citation>
    <scope>NUCLEOTIDE SEQUENCE</scope>
    <source>
        <strain evidence="2">FR3</strain>
    </source>
</reference>
<name>A0A1I9G8J7_BRUMA</name>